<feature type="domain" description="Ubiquitin-like" evidence="1">
    <location>
        <begin position="176"/>
        <end position="256"/>
    </location>
</feature>
<evidence type="ECO:0000313" key="2">
    <source>
        <dbReference type="EMBL" id="KAF8468099.1"/>
    </source>
</evidence>
<protein>
    <recommendedName>
        <fullName evidence="1">Ubiquitin-like domain-containing protein</fullName>
    </recommendedName>
</protein>
<dbReference type="PANTHER" id="PTHR38886:SF1">
    <property type="entry name" value="NACHT-NTPASE AND P-LOOP NTPASES N-TERMINAL DOMAIN-CONTAINING PROTEIN"/>
    <property type="match status" value="1"/>
</dbReference>
<dbReference type="Proteomes" id="UP000759537">
    <property type="component" value="Unassembled WGS sequence"/>
</dbReference>
<dbReference type="InterPro" id="IPR054464">
    <property type="entry name" value="ULD_fung"/>
</dbReference>
<name>A0A9P5JX15_9AGAM</name>
<accession>A0A9P5JX15</accession>
<reference evidence="2" key="1">
    <citation type="submission" date="2019-10" db="EMBL/GenBank/DDBJ databases">
        <authorList>
            <consortium name="DOE Joint Genome Institute"/>
            <person name="Kuo A."/>
            <person name="Miyauchi S."/>
            <person name="Kiss E."/>
            <person name="Drula E."/>
            <person name="Kohler A."/>
            <person name="Sanchez-Garcia M."/>
            <person name="Andreopoulos B."/>
            <person name="Barry K.W."/>
            <person name="Bonito G."/>
            <person name="Buee M."/>
            <person name="Carver A."/>
            <person name="Chen C."/>
            <person name="Cichocki N."/>
            <person name="Clum A."/>
            <person name="Culley D."/>
            <person name="Crous P.W."/>
            <person name="Fauchery L."/>
            <person name="Girlanda M."/>
            <person name="Hayes R."/>
            <person name="Keri Z."/>
            <person name="LaButti K."/>
            <person name="Lipzen A."/>
            <person name="Lombard V."/>
            <person name="Magnuson J."/>
            <person name="Maillard F."/>
            <person name="Morin E."/>
            <person name="Murat C."/>
            <person name="Nolan M."/>
            <person name="Ohm R."/>
            <person name="Pangilinan J."/>
            <person name="Pereira M."/>
            <person name="Perotto S."/>
            <person name="Peter M."/>
            <person name="Riley R."/>
            <person name="Sitrit Y."/>
            <person name="Stielow B."/>
            <person name="Szollosi G."/>
            <person name="Zifcakova L."/>
            <person name="Stursova M."/>
            <person name="Spatafora J.W."/>
            <person name="Tedersoo L."/>
            <person name="Vaario L.-M."/>
            <person name="Yamada A."/>
            <person name="Yan M."/>
            <person name="Wang P."/>
            <person name="Xu J."/>
            <person name="Bruns T."/>
            <person name="Baldrian P."/>
            <person name="Vilgalys R."/>
            <person name="Henrissat B."/>
            <person name="Grigoriev I.V."/>
            <person name="Hibbett D."/>
            <person name="Nagy L.G."/>
            <person name="Martin F.M."/>
        </authorList>
    </citation>
    <scope>NUCLEOTIDE SEQUENCE</scope>
    <source>
        <strain evidence="2">Prilba</strain>
    </source>
</reference>
<dbReference type="OrthoDB" id="3271094at2759"/>
<reference evidence="2" key="2">
    <citation type="journal article" date="2020" name="Nat. Commun.">
        <title>Large-scale genome sequencing of mycorrhizal fungi provides insights into the early evolution of symbiotic traits.</title>
        <authorList>
            <person name="Miyauchi S."/>
            <person name="Kiss E."/>
            <person name="Kuo A."/>
            <person name="Drula E."/>
            <person name="Kohler A."/>
            <person name="Sanchez-Garcia M."/>
            <person name="Morin E."/>
            <person name="Andreopoulos B."/>
            <person name="Barry K.W."/>
            <person name="Bonito G."/>
            <person name="Buee M."/>
            <person name="Carver A."/>
            <person name="Chen C."/>
            <person name="Cichocki N."/>
            <person name="Clum A."/>
            <person name="Culley D."/>
            <person name="Crous P.W."/>
            <person name="Fauchery L."/>
            <person name="Girlanda M."/>
            <person name="Hayes R.D."/>
            <person name="Keri Z."/>
            <person name="LaButti K."/>
            <person name="Lipzen A."/>
            <person name="Lombard V."/>
            <person name="Magnuson J."/>
            <person name="Maillard F."/>
            <person name="Murat C."/>
            <person name="Nolan M."/>
            <person name="Ohm R.A."/>
            <person name="Pangilinan J."/>
            <person name="Pereira M.F."/>
            <person name="Perotto S."/>
            <person name="Peter M."/>
            <person name="Pfister S."/>
            <person name="Riley R."/>
            <person name="Sitrit Y."/>
            <person name="Stielow J.B."/>
            <person name="Szollosi G."/>
            <person name="Zifcakova L."/>
            <person name="Stursova M."/>
            <person name="Spatafora J.W."/>
            <person name="Tedersoo L."/>
            <person name="Vaario L.M."/>
            <person name="Yamada A."/>
            <person name="Yan M."/>
            <person name="Wang P."/>
            <person name="Xu J."/>
            <person name="Bruns T."/>
            <person name="Baldrian P."/>
            <person name="Vilgalys R."/>
            <person name="Dunand C."/>
            <person name="Henrissat B."/>
            <person name="Grigoriev I.V."/>
            <person name="Hibbett D."/>
            <person name="Nagy L.G."/>
            <person name="Martin F.M."/>
        </authorList>
    </citation>
    <scope>NUCLEOTIDE SEQUENCE</scope>
    <source>
        <strain evidence="2">Prilba</strain>
    </source>
</reference>
<evidence type="ECO:0000259" key="1">
    <source>
        <dbReference type="Pfam" id="PF22893"/>
    </source>
</evidence>
<dbReference type="EMBL" id="WHVB01000033">
    <property type="protein sequence ID" value="KAF8468099.1"/>
    <property type="molecule type" value="Genomic_DNA"/>
</dbReference>
<sequence length="347" mass="39814">MVLPVSFGEIAAAVNIARLIYKALSDSTGSSYEYQCLIEEMRSFERALKMVDCAIAMAPPSGHLAQTIATEITTCLTLLSVFLDRIKSYQNALGGCRKGATSWRKIGWGLLKTDDVARFREKLSQHKQNIIIFLASLGIIVAGFYADETRQISASVNEVLALQKRLPRSLGYGDGNSVTLINPFGERLSFSWEYCYSQDRLHKTLMAYFKGKCGERHVECHDYSIATEDGRLLVQFNNWSLVVKRGTVLVMSMVVKRDEEHARRQRNICPQCFKTRIGVMPDEGWLQCRRCEKRFRCAERVIEELQPSPREENVAVFRNIHIVLVREVRKYECFQHQTQTHFTKFHQ</sequence>
<organism evidence="2 3">
    <name type="scientific">Russula ochroleuca</name>
    <dbReference type="NCBI Taxonomy" id="152965"/>
    <lineage>
        <taxon>Eukaryota</taxon>
        <taxon>Fungi</taxon>
        <taxon>Dikarya</taxon>
        <taxon>Basidiomycota</taxon>
        <taxon>Agaricomycotina</taxon>
        <taxon>Agaricomycetes</taxon>
        <taxon>Russulales</taxon>
        <taxon>Russulaceae</taxon>
        <taxon>Russula</taxon>
    </lineage>
</organism>
<dbReference type="Pfam" id="PF22893">
    <property type="entry name" value="ULD_2"/>
    <property type="match status" value="1"/>
</dbReference>
<dbReference type="PANTHER" id="PTHR38886">
    <property type="entry name" value="SESA DOMAIN-CONTAINING PROTEIN"/>
    <property type="match status" value="1"/>
</dbReference>
<comment type="caution">
    <text evidence="2">The sequence shown here is derived from an EMBL/GenBank/DDBJ whole genome shotgun (WGS) entry which is preliminary data.</text>
</comment>
<keyword evidence="3" id="KW-1185">Reference proteome</keyword>
<evidence type="ECO:0000313" key="3">
    <source>
        <dbReference type="Proteomes" id="UP000759537"/>
    </source>
</evidence>
<dbReference type="AlphaFoldDB" id="A0A9P5JX15"/>
<gene>
    <name evidence="2" type="ORF">DFH94DRAFT_638590</name>
</gene>
<proteinExistence type="predicted"/>